<gene>
    <name evidence="7" type="ORF">OTU49_013281</name>
</gene>
<keyword evidence="8" id="KW-1185">Reference proteome</keyword>
<evidence type="ECO:0008006" key="9">
    <source>
        <dbReference type="Google" id="ProtNLM"/>
    </source>
</evidence>
<organism evidence="7 8">
    <name type="scientific">Cherax quadricarinatus</name>
    <name type="common">Australian red claw crayfish</name>
    <dbReference type="NCBI Taxonomy" id="27406"/>
    <lineage>
        <taxon>Eukaryota</taxon>
        <taxon>Metazoa</taxon>
        <taxon>Ecdysozoa</taxon>
        <taxon>Arthropoda</taxon>
        <taxon>Crustacea</taxon>
        <taxon>Multicrustacea</taxon>
        <taxon>Malacostraca</taxon>
        <taxon>Eumalacostraca</taxon>
        <taxon>Eucarida</taxon>
        <taxon>Decapoda</taxon>
        <taxon>Pleocyemata</taxon>
        <taxon>Astacidea</taxon>
        <taxon>Parastacoidea</taxon>
        <taxon>Parastacidae</taxon>
        <taxon>Cherax</taxon>
    </lineage>
</organism>
<name>A0AAW0VTQ0_CHEQU</name>
<evidence type="ECO:0000256" key="6">
    <source>
        <dbReference type="SAM" id="MobiDB-lite"/>
    </source>
</evidence>
<feature type="compositionally biased region" description="Polar residues" evidence="6">
    <location>
        <begin position="160"/>
        <end position="174"/>
    </location>
</feature>
<evidence type="ECO:0000256" key="2">
    <source>
        <dbReference type="ARBA" id="ARBA00004496"/>
    </source>
</evidence>
<accession>A0AAW0VTQ0</accession>
<dbReference type="AlphaFoldDB" id="A0AAW0VTQ0"/>
<evidence type="ECO:0000256" key="3">
    <source>
        <dbReference type="ARBA" id="ARBA00009488"/>
    </source>
</evidence>
<comment type="similarity">
    <text evidence="3">Belongs to the SPOT14 family.</text>
</comment>
<evidence type="ECO:0000313" key="7">
    <source>
        <dbReference type="EMBL" id="KAK8720489.1"/>
    </source>
</evidence>
<dbReference type="Proteomes" id="UP001445076">
    <property type="component" value="Unassembled WGS sequence"/>
</dbReference>
<evidence type="ECO:0000256" key="5">
    <source>
        <dbReference type="ARBA" id="ARBA00023242"/>
    </source>
</evidence>
<comment type="subcellular location">
    <subcellularLocation>
        <location evidence="2">Cytoplasm</location>
    </subcellularLocation>
    <subcellularLocation>
        <location evidence="1">Nucleus</location>
    </subcellularLocation>
</comment>
<feature type="compositionally biased region" description="Polar residues" evidence="6">
    <location>
        <begin position="138"/>
        <end position="151"/>
    </location>
</feature>
<feature type="compositionally biased region" description="Low complexity" evidence="6">
    <location>
        <begin position="127"/>
        <end position="137"/>
    </location>
</feature>
<reference evidence="7 8" key="1">
    <citation type="journal article" date="2024" name="BMC Genomics">
        <title>Genome assembly of redclaw crayfish (Cherax quadricarinatus) provides insights into its immune adaptation and hypoxia tolerance.</title>
        <authorList>
            <person name="Liu Z."/>
            <person name="Zheng J."/>
            <person name="Li H."/>
            <person name="Fang K."/>
            <person name="Wang S."/>
            <person name="He J."/>
            <person name="Zhou D."/>
            <person name="Weng S."/>
            <person name="Chi M."/>
            <person name="Gu Z."/>
            <person name="He J."/>
            <person name="Li F."/>
            <person name="Wang M."/>
        </authorList>
    </citation>
    <scope>NUCLEOTIDE SEQUENCE [LARGE SCALE GENOMIC DNA]</scope>
    <source>
        <strain evidence="7">ZL_2023a</strain>
    </source>
</reference>
<proteinExistence type="inferred from homology"/>
<dbReference type="EMBL" id="JARKIK010000371">
    <property type="protein sequence ID" value="KAK8720489.1"/>
    <property type="molecule type" value="Genomic_DNA"/>
</dbReference>
<keyword evidence="4" id="KW-0963">Cytoplasm</keyword>
<protein>
    <recommendedName>
        <fullName evidence="9">Mid1-interacting protein 1</fullName>
    </recommendedName>
</protein>
<comment type="caution">
    <text evidence="7">The sequence shown here is derived from an EMBL/GenBank/DDBJ whole genome shotgun (WGS) entry which is preliminary data.</text>
</comment>
<dbReference type="PANTHER" id="PTHR14315">
    <property type="entry name" value="SPOT14 FAMILY MEMBER"/>
    <property type="match status" value="1"/>
</dbReference>
<dbReference type="GO" id="GO:0005634">
    <property type="term" value="C:nucleus"/>
    <property type="evidence" value="ECO:0007669"/>
    <property type="project" value="UniProtKB-SubCell"/>
</dbReference>
<sequence>MPSQPKRQVALPTSTMLYNSVDNYYPADHEDNSSVRMNKHDELSDFSSQSILCAMDRFVKAVNNMNETVMVPCRLLDVDVDHVKTSQKVPTLLRGGGNPYNFYTVLNSVKNDLIWGPTSNDDDDSDNSTVSTPVTNTARWSDQSSTVSSTGHVKGHMRRQSTLSMISMSSNTSDGESEGGCDVSEGGDSGVEGEEGNDVAANVMDSLRTHLMGLHSCLSNLTDMATYITDRYQEEVNA</sequence>
<evidence type="ECO:0000313" key="8">
    <source>
        <dbReference type="Proteomes" id="UP001445076"/>
    </source>
</evidence>
<dbReference type="InterPro" id="IPR053719">
    <property type="entry name" value="Lipogen_MT_Stabilize_sf"/>
</dbReference>
<dbReference type="Gene3D" id="6.10.140.1610">
    <property type="match status" value="1"/>
</dbReference>
<evidence type="ECO:0000256" key="4">
    <source>
        <dbReference type="ARBA" id="ARBA00022490"/>
    </source>
</evidence>
<dbReference type="GO" id="GO:0005829">
    <property type="term" value="C:cytosol"/>
    <property type="evidence" value="ECO:0007669"/>
    <property type="project" value="TreeGrafter"/>
</dbReference>
<evidence type="ECO:0000256" key="1">
    <source>
        <dbReference type="ARBA" id="ARBA00004123"/>
    </source>
</evidence>
<feature type="region of interest" description="Disordered" evidence="6">
    <location>
        <begin position="117"/>
        <end position="194"/>
    </location>
</feature>
<dbReference type="InterPro" id="IPR009786">
    <property type="entry name" value="Spot_14"/>
</dbReference>
<dbReference type="GO" id="GO:0046890">
    <property type="term" value="P:regulation of lipid biosynthetic process"/>
    <property type="evidence" value="ECO:0007669"/>
    <property type="project" value="TreeGrafter"/>
</dbReference>
<dbReference type="PANTHER" id="PTHR14315:SF17">
    <property type="entry name" value="MIP21584P"/>
    <property type="match status" value="1"/>
</dbReference>
<dbReference type="Pfam" id="PF07084">
    <property type="entry name" value="Spot_14"/>
    <property type="match status" value="2"/>
</dbReference>
<keyword evidence="5" id="KW-0539">Nucleus</keyword>